<dbReference type="RefSeq" id="WP_224197649.1">
    <property type="nucleotide sequence ID" value="NZ_JAIRAU010000059.1"/>
</dbReference>
<name>A0ABS7U5Z7_9BACT</name>
<feature type="compositionally biased region" description="Low complexity" evidence="1">
    <location>
        <begin position="42"/>
        <end position="53"/>
    </location>
</feature>
<dbReference type="Proteomes" id="UP001139031">
    <property type="component" value="Unassembled WGS sequence"/>
</dbReference>
<proteinExistence type="predicted"/>
<sequence>MGSECHYRERVTLSREDYESWAMGIPTPIDDPGTTGDPSEPTTGVGSTTDAGTSGTGGAMLDEQQVCEMVCAKVTPNDPYAGGFAQCQVDGAMGTGNVQIDCLFSIGCA</sequence>
<evidence type="ECO:0000313" key="3">
    <source>
        <dbReference type="Proteomes" id="UP001139031"/>
    </source>
</evidence>
<organism evidence="2 3">
    <name type="scientific">Nannocystis pusilla</name>
    <dbReference type="NCBI Taxonomy" id="889268"/>
    <lineage>
        <taxon>Bacteria</taxon>
        <taxon>Pseudomonadati</taxon>
        <taxon>Myxococcota</taxon>
        <taxon>Polyangia</taxon>
        <taxon>Nannocystales</taxon>
        <taxon>Nannocystaceae</taxon>
        <taxon>Nannocystis</taxon>
    </lineage>
</organism>
<dbReference type="EMBL" id="JAIRAU010000059">
    <property type="protein sequence ID" value="MBZ5715910.1"/>
    <property type="molecule type" value="Genomic_DNA"/>
</dbReference>
<evidence type="ECO:0000313" key="2">
    <source>
        <dbReference type="EMBL" id="MBZ5715910.1"/>
    </source>
</evidence>
<accession>A0ABS7U5Z7</accession>
<keyword evidence="3" id="KW-1185">Reference proteome</keyword>
<comment type="caution">
    <text evidence="2">The sequence shown here is derived from an EMBL/GenBank/DDBJ whole genome shotgun (WGS) entry which is preliminary data.</text>
</comment>
<protein>
    <submittedName>
        <fullName evidence="2">Uncharacterized protein</fullName>
    </submittedName>
</protein>
<gene>
    <name evidence="2" type="ORF">K7C98_42335</name>
</gene>
<reference evidence="2" key="1">
    <citation type="submission" date="2021-08" db="EMBL/GenBank/DDBJ databases">
        <authorList>
            <person name="Stevens D.C."/>
        </authorList>
    </citation>
    <scope>NUCLEOTIDE SEQUENCE</scope>
    <source>
        <strain evidence="2">DSM 53165</strain>
    </source>
</reference>
<evidence type="ECO:0000256" key="1">
    <source>
        <dbReference type="SAM" id="MobiDB-lite"/>
    </source>
</evidence>
<feature type="region of interest" description="Disordered" evidence="1">
    <location>
        <begin position="17"/>
        <end position="59"/>
    </location>
</feature>